<dbReference type="AlphaFoldDB" id="A0A0J6USZ4"/>
<accession>A0A0J6USZ4</accession>
<name>A0A0J6USZ4_9HYPH</name>
<gene>
    <name evidence="1" type="ORF">VP06_24955</name>
</gene>
<dbReference type="EMBL" id="LABX01000209">
    <property type="protein sequence ID" value="KMO29281.1"/>
    <property type="molecule type" value="Genomic_DNA"/>
</dbReference>
<protein>
    <submittedName>
        <fullName evidence="1">Uncharacterized protein</fullName>
    </submittedName>
</protein>
<sequence>MHEALRVLLDLPDEMGRPPAPVSSKDIEDFELSENVRVPDDLKVFWLAYGARQLNSKKIFGFRATTAFANSKKKRINVGAIGGPRALAETRQRYLDPLYNNSGPRLPDALSP</sequence>
<reference evidence="1 2" key="1">
    <citation type="submission" date="2015-03" db="EMBL/GenBank/DDBJ databases">
        <title>Genome sequencing of Methylobacterium aquaticum DSM16371 type strain.</title>
        <authorList>
            <person name="Chaudhry V."/>
            <person name="Patil P.B."/>
        </authorList>
    </citation>
    <scope>NUCLEOTIDE SEQUENCE [LARGE SCALE GENOMIC DNA]</scope>
    <source>
        <strain evidence="1 2">DSM 16371</strain>
    </source>
</reference>
<dbReference type="PATRIC" id="fig|270351.6.peg.3027"/>
<evidence type="ECO:0000313" key="1">
    <source>
        <dbReference type="EMBL" id="KMO29281.1"/>
    </source>
</evidence>
<proteinExistence type="predicted"/>
<organism evidence="1 2">
    <name type="scientific">Methylobacterium aquaticum</name>
    <dbReference type="NCBI Taxonomy" id="270351"/>
    <lineage>
        <taxon>Bacteria</taxon>
        <taxon>Pseudomonadati</taxon>
        <taxon>Pseudomonadota</taxon>
        <taxon>Alphaproteobacteria</taxon>
        <taxon>Hyphomicrobiales</taxon>
        <taxon>Methylobacteriaceae</taxon>
        <taxon>Methylobacterium</taxon>
    </lineage>
</organism>
<evidence type="ECO:0000313" key="2">
    <source>
        <dbReference type="Proteomes" id="UP000035929"/>
    </source>
</evidence>
<dbReference type="Proteomes" id="UP000035929">
    <property type="component" value="Unassembled WGS sequence"/>
</dbReference>
<comment type="caution">
    <text evidence="1">The sequence shown here is derived from an EMBL/GenBank/DDBJ whole genome shotgun (WGS) entry which is preliminary data.</text>
</comment>